<proteinExistence type="predicted"/>
<keyword evidence="2" id="KW-1185">Reference proteome</keyword>
<sequence>MPHTRAPQLSHCAPALHLPYELISKIFLLCLPRNTRIRPDPNIAPLLLAQIRCHWRIVALSIPGLWNSIFLDFDRRPQYDGISSLLGLEPYPVLVPIVKFVDCWLSRGASYPLSISITCIDASRSLPPGLIELITSKSRQWGRLELRLTKSDLPHFNTLATGPFPMLQTLAMDGHTTNISTLTREFFLSSPHLKALRLGHSIQRLICVALRRKRSNEFPNIPDETPTPVAIDLFSEERAEMLQPSPHLLRAQHLKILFPHCGWTRRGAQISTLAVETLILFIESTILRSMRAPALHTLDVPVGFRSTGEPVTIASFLERSACPLRYLRLRIVGRCAELRRCLAAARKVVHFTMSTGWQQSLLTHHCDTLADPDILPVLQVLKLTLSFLLPLISGIYPALIRILRARQKTLVEAELLFIHINRITPPAPPTEDEIAELAAIRATGMHVTVHAVDFDRHFDNFRFDQDADDYNLIDPKRPIPYYFSPFKNTLMENSLS</sequence>
<comment type="caution">
    <text evidence="1">The sequence shown here is derived from an EMBL/GenBank/DDBJ whole genome shotgun (WGS) entry which is preliminary data.</text>
</comment>
<dbReference type="AlphaFoldDB" id="A0AAW0DHH2"/>
<dbReference type="EMBL" id="JAWWNJ010000008">
    <property type="protein sequence ID" value="KAK7050617.1"/>
    <property type="molecule type" value="Genomic_DNA"/>
</dbReference>
<accession>A0AAW0DHH2</accession>
<gene>
    <name evidence="1" type="ORF">R3P38DRAFT_2605434</name>
</gene>
<evidence type="ECO:0000313" key="2">
    <source>
        <dbReference type="Proteomes" id="UP001362999"/>
    </source>
</evidence>
<evidence type="ECO:0000313" key="1">
    <source>
        <dbReference type="EMBL" id="KAK7050617.1"/>
    </source>
</evidence>
<organism evidence="1 2">
    <name type="scientific">Favolaschia claudopus</name>
    <dbReference type="NCBI Taxonomy" id="2862362"/>
    <lineage>
        <taxon>Eukaryota</taxon>
        <taxon>Fungi</taxon>
        <taxon>Dikarya</taxon>
        <taxon>Basidiomycota</taxon>
        <taxon>Agaricomycotina</taxon>
        <taxon>Agaricomycetes</taxon>
        <taxon>Agaricomycetidae</taxon>
        <taxon>Agaricales</taxon>
        <taxon>Marasmiineae</taxon>
        <taxon>Mycenaceae</taxon>
        <taxon>Favolaschia</taxon>
    </lineage>
</organism>
<dbReference type="Proteomes" id="UP001362999">
    <property type="component" value="Unassembled WGS sequence"/>
</dbReference>
<reference evidence="1 2" key="1">
    <citation type="journal article" date="2024" name="J Genomics">
        <title>Draft genome sequencing and assembly of Favolaschia claudopus CIRM-BRFM 2984 isolated from oak limbs.</title>
        <authorList>
            <person name="Navarro D."/>
            <person name="Drula E."/>
            <person name="Chaduli D."/>
            <person name="Cazenave R."/>
            <person name="Ahrendt S."/>
            <person name="Wang J."/>
            <person name="Lipzen A."/>
            <person name="Daum C."/>
            <person name="Barry K."/>
            <person name="Grigoriev I.V."/>
            <person name="Favel A."/>
            <person name="Rosso M.N."/>
            <person name="Martin F."/>
        </authorList>
    </citation>
    <scope>NUCLEOTIDE SEQUENCE [LARGE SCALE GENOMIC DNA]</scope>
    <source>
        <strain evidence="1 2">CIRM-BRFM 2984</strain>
    </source>
</reference>
<protein>
    <submittedName>
        <fullName evidence="1">F-box domain-containing protein</fullName>
    </submittedName>
</protein>
<name>A0AAW0DHH2_9AGAR</name>